<evidence type="ECO:0000256" key="1">
    <source>
        <dbReference type="SAM" id="MobiDB-lite"/>
    </source>
</evidence>
<feature type="region of interest" description="Disordered" evidence="1">
    <location>
        <begin position="1"/>
        <end position="23"/>
    </location>
</feature>
<feature type="compositionally biased region" description="Pro residues" evidence="1">
    <location>
        <begin position="1"/>
        <end position="13"/>
    </location>
</feature>
<proteinExistence type="predicted"/>
<comment type="caution">
    <text evidence="2">The sequence shown here is derived from an EMBL/GenBank/DDBJ whole genome shotgun (WGS) entry which is preliminary data.</text>
</comment>
<evidence type="ECO:0000313" key="2">
    <source>
        <dbReference type="EMBL" id="MFB2936799.1"/>
    </source>
</evidence>
<name>A0ABV4YD89_9CYAN</name>
<sequence>MSNPDWPPQPPEGAKPNFNDPGAANWRYQRYKYEQYQAGKQQEDILSFETWKERYFDPASLGGRPGRPGGSEQVAARQALLREGFQNVENVELGGRYPDLVRYNPDGSIDYAEVGEMLQNGMPQARERAKLKNEISALSENDTVTFVDKMDITRRITYRRGDDVETKSFGSGD</sequence>
<gene>
    <name evidence="2" type="ORF">ACE1B6_16235</name>
</gene>
<accession>A0ABV4YD89</accession>
<dbReference type="EMBL" id="JBHFNS010000062">
    <property type="protein sequence ID" value="MFB2936799.1"/>
    <property type="molecule type" value="Genomic_DNA"/>
</dbReference>
<reference evidence="2 3" key="1">
    <citation type="submission" date="2024-09" db="EMBL/GenBank/DDBJ databases">
        <title>Floridaenema gen nov. (Aerosakkonemataceae, Aerosakkonematales ord. nov., Cyanobacteria) from benthic tropical and subtropical fresh waters, with the description of four new species.</title>
        <authorList>
            <person name="Moretto J.A."/>
            <person name="Berthold D.E."/>
            <person name="Lefler F.W."/>
            <person name="Huang I.-S."/>
            <person name="Laughinghouse H. IV."/>
        </authorList>
    </citation>
    <scope>NUCLEOTIDE SEQUENCE [LARGE SCALE GENOMIC DNA]</scope>
    <source>
        <strain evidence="2 3">BLCC-F154</strain>
    </source>
</reference>
<dbReference type="RefSeq" id="WP_413258292.1">
    <property type="nucleotide sequence ID" value="NZ_JBHFNS010000062.1"/>
</dbReference>
<keyword evidence="3" id="KW-1185">Reference proteome</keyword>
<evidence type="ECO:0000313" key="3">
    <source>
        <dbReference type="Proteomes" id="UP001576776"/>
    </source>
</evidence>
<protein>
    <submittedName>
        <fullName evidence="2">Uncharacterized protein</fullName>
    </submittedName>
</protein>
<organism evidence="2 3">
    <name type="scientific">Floridaenema fluviatile BLCC-F154</name>
    <dbReference type="NCBI Taxonomy" id="3153640"/>
    <lineage>
        <taxon>Bacteria</taxon>
        <taxon>Bacillati</taxon>
        <taxon>Cyanobacteriota</taxon>
        <taxon>Cyanophyceae</taxon>
        <taxon>Oscillatoriophycideae</taxon>
        <taxon>Aerosakkonematales</taxon>
        <taxon>Aerosakkonemataceae</taxon>
        <taxon>Floridanema</taxon>
        <taxon>Floridanema fluviatile</taxon>
    </lineage>
</organism>
<dbReference type="Proteomes" id="UP001576776">
    <property type="component" value="Unassembled WGS sequence"/>
</dbReference>